<gene>
    <name evidence="2" type="ORF">F2Y31_09275</name>
</gene>
<evidence type="ECO:0000313" key="3">
    <source>
        <dbReference type="Proteomes" id="UP000368418"/>
    </source>
</evidence>
<dbReference type="RefSeq" id="WP_149882703.1">
    <property type="nucleotide sequence ID" value="NZ_CACRTB010000023.1"/>
</dbReference>
<dbReference type="Proteomes" id="UP000368418">
    <property type="component" value="Unassembled WGS sequence"/>
</dbReference>
<dbReference type="InterPro" id="IPR041657">
    <property type="entry name" value="HTH_17"/>
</dbReference>
<name>A0A9P4A7I8_9BACE</name>
<dbReference type="Gene3D" id="1.10.1660.10">
    <property type="match status" value="1"/>
</dbReference>
<sequence length="116" mass="13252">MAINLQSLVEQGANVRIEITAADLKMFGEGITERAIMVYREEIESKKPQEETYYNTREVKELLNVCDGTLNLWAKRGYLVPVKVGNKNMYAMSDVRRIQTGGRSDTVTNYCKRKEA</sequence>
<dbReference type="AlphaFoldDB" id="A0A9P4A7I8"/>
<dbReference type="Pfam" id="PF12728">
    <property type="entry name" value="HTH_17"/>
    <property type="match status" value="1"/>
</dbReference>
<accession>A0A9P4A7I8</accession>
<organism evidence="2 3">
    <name type="scientific">Bacteroides caccae</name>
    <dbReference type="NCBI Taxonomy" id="47678"/>
    <lineage>
        <taxon>Bacteria</taxon>
        <taxon>Pseudomonadati</taxon>
        <taxon>Bacteroidota</taxon>
        <taxon>Bacteroidia</taxon>
        <taxon>Bacteroidales</taxon>
        <taxon>Bacteroidaceae</taxon>
        <taxon>Bacteroides</taxon>
    </lineage>
</organism>
<feature type="domain" description="Helix-turn-helix" evidence="1">
    <location>
        <begin position="53"/>
        <end position="97"/>
    </location>
</feature>
<dbReference type="InterPro" id="IPR009061">
    <property type="entry name" value="DNA-bd_dom_put_sf"/>
</dbReference>
<proteinExistence type="predicted"/>
<dbReference type="SUPFAM" id="SSF46955">
    <property type="entry name" value="Putative DNA-binding domain"/>
    <property type="match status" value="1"/>
</dbReference>
<reference evidence="2 3" key="1">
    <citation type="journal article" date="2019" name="Nat. Med.">
        <title>A library of human gut bacterial isolates paired with longitudinal multiomics data enables mechanistic microbiome research.</title>
        <authorList>
            <person name="Poyet M."/>
            <person name="Groussin M."/>
            <person name="Gibbons S.M."/>
            <person name="Avila-Pacheco J."/>
            <person name="Jiang X."/>
            <person name="Kearney S.M."/>
            <person name="Perrotta A.R."/>
            <person name="Berdy B."/>
            <person name="Zhao S."/>
            <person name="Lieberman T.D."/>
            <person name="Swanson P.K."/>
            <person name="Smith M."/>
            <person name="Roesemann S."/>
            <person name="Alexander J.E."/>
            <person name="Rich S.A."/>
            <person name="Livny J."/>
            <person name="Vlamakis H."/>
            <person name="Clish C."/>
            <person name="Bullock K."/>
            <person name="Deik A."/>
            <person name="Scott J."/>
            <person name="Pierce K.A."/>
            <person name="Xavier R.J."/>
            <person name="Alm E.J."/>
        </authorList>
    </citation>
    <scope>NUCLEOTIDE SEQUENCE [LARGE SCALE GENOMIC DNA]</scope>
    <source>
        <strain evidence="2 3">BIOML-A19</strain>
    </source>
</reference>
<evidence type="ECO:0000259" key="1">
    <source>
        <dbReference type="Pfam" id="PF12728"/>
    </source>
</evidence>
<comment type="caution">
    <text evidence="2">The sequence shown here is derived from an EMBL/GenBank/DDBJ whole genome shotgun (WGS) entry which is preliminary data.</text>
</comment>
<dbReference type="EMBL" id="VVYD01000006">
    <property type="protein sequence ID" value="KAA5499919.1"/>
    <property type="molecule type" value="Genomic_DNA"/>
</dbReference>
<protein>
    <submittedName>
        <fullName evidence="2">Helix-turn-helix domain-containing protein</fullName>
    </submittedName>
</protein>
<evidence type="ECO:0000313" key="2">
    <source>
        <dbReference type="EMBL" id="KAA5499919.1"/>
    </source>
</evidence>